<name>A0ABC8AMX1_9NOCA</name>
<dbReference type="GeneID" id="93370696"/>
<protein>
    <submittedName>
        <fullName evidence="2">Triacylglycerol lipase</fullName>
        <ecNumber evidence="2">3.1.1.3</ecNumber>
    </submittedName>
</protein>
<reference evidence="4" key="1">
    <citation type="submission" date="2015-07" db="EMBL/GenBank/DDBJ databases">
        <title>Nocardia seriolae U-1 whole genome shotgun sequence.</title>
        <authorList>
            <person name="Imajoh M."/>
            <person name="Fukumoto Y."/>
            <person name="Sukeda M."/>
            <person name="Yamane J."/>
            <person name="Yamasaki K."/>
            <person name="Shimizu M."/>
            <person name="Ohnishi K."/>
            <person name="Oshima S."/>
        </authorList>
    </citation>
    <scope>NUCLEOTIDE SEQUENCE [LARGE SCALE GENOMIC DNA]</scope>
    <source>
        <strain evidence="4">U-1</strain>
    </source>
</reference>
<dbReference type="EMBL" id="BBYQ01000250">
    <property type="protein sequence ID" value="GAP33360.1"/>
    <property type="molecule type" value="Genomic_DNA"/>
</dbReference>
<feature type="signal peptide" evidence="1">
    <location>
        <begin position="1"/>
        <end position="25"/>
    </location>
</feature>
<dbReference type="EC" id="3.1.1.3" evidence="2"/>
<evidence type="ECO:0000313" key="3">
    <source>
        <dbReference type="EMBL" id="GAP33360.1"/>
    </source>
</evidence>
<dbReference type="GO" id="GO:0004806">
    <property type="term" value="F:triacylglycerol lipase activity"/>
    <property type="evidence" value="ECO:0007669"/>
    <property type="project" value="UniProtKB-EC"/>
</dbReference>
<accession>A0ABC8AMX1</accession>
<evidence type="ECO:0000313" key="4">
    <source>
        <dbReference type="Proteomes" id="UP000037179"/>
    </source>
</evidence>
<dbReference type="InterPro" id="IPR029058">
    <property type="entry name" value="AB_hydrolase_fold"/>
</dbReference>
<gene>
    <name evidence="2" type="ORF">NS506_01418</name>
    <name evidence="3" type="ORF">NSK11_contig00250-0005</name>
</gene>
<keyword evidence="1" id="KW-0732">Signal</keyword>
<dbReference type="Gene3D" id="3.40.50.1820">
    <property type="entry name" value="alpha/beta hydrolase"/>
    <property type="match status" value="1"/>
</dbReference>
<dbReference type="AlphaFoldDB" id="A0ABC8AMX1"/>
<dbReference type="Proteomes" id="UP000037179">
    <property type="component" value="Unassembled WGS sequence"/>
</dbReference>
<dbReference type="KEGG" id="nsr:NS506_01418"/>
<dbReference type="Pfam" id="PF01674">
    <property type="entry name" value="Lipase_2"/>
    <property type="match status" value="1"/>
</dbReference>
<proteinExistence type="predicted"/>
<evidence type="ECO:0000313" key="5">
    <source>
        <dbReference type="Proteomes" id="UP000180166"/>
    </source>
</evidence>
<dbReference type="EMBL" id="CP017839">
    <property type="protein sequence ID" value="APA95489.1"/>
    <property type="molecule type" value="Genomic_DNA"/>
</dbReference>
<dbReference type="RefSeq" id="WP_033091649.1">
    <property type="nucleotide sequence ID" value="NZ_AP028459.1"/>
</dbReference>
<evidence type="ECO:0000313" key="2">
    <source>
        <dbReference type="EMBL" id="APA95489.1"/>
    </source>
</evidence>
<reference evidence="3 4" key="2">
    <citation type="journal article" date="2016" name="Genome Announc.">
        <title>Draft Genome Sequence of Erythromycin- and Oxytetracycline-Sensitive Nocardia seriolae Strain U-1 (NBRC 110359).</title>
        <authorList>
            <person name="Imajoh M."/>
            <person name="Sukeda M."/>
            <person name="Shimizu M."/>
            <person name="Yamane J."/>
            <person name="Ohnishi K."/>
            <person name="Oshima S."/>
        </authorList>
    </citation>
    <scope>NUCLEOTIDE SEQUENCE [LARGE SCALE GENOMIC DNA]</scope>
    <source>
        <strain evidence="3 4">U-1</strain>
    </source>
</reference>
<dbReference type="SUPFAM" id="SSF53474">
    <property type="entry name" value="alpha/beta-Hydrolases"/>
    <property type="match status" value="1"/>
</dbReference>
<organism evidence="2 5">
    <name type="scientific">Nocardia seriolae</name>
    <dbReference type="NCBI Taxonomy" id="37332"/>
    <lineage>
        <taxon>Bacteria</taxon>
        <taxon>Bacillati</taxon>
        <taxon>Actinomycetota</taxon>
        <taxon>Actinomycetes</taxon>
        <taxon>Mycobacteriales</taxon>
        <taxon>Nocardiaceae</taxon>
        <taxon>Nocardia</taxon>
    </lineage>
</organism>
<sequence length="282" mass="29404">MRIIARVAAAAVLGAALLSTATAQAAPAGTTIEPPIDCTPTTAHPNPIVVLPGGDGTPEQTDEQWTPVLTVLRGAGYCTVLFQGGIVNDKRWNGDIPSEAQQVADFIAKVRSTTGSEKVEIVAHSAGTIVSNYYLKFLDGAPTINHAIFLTPEVRGCDGAGVFGLKNPPITPVQLLTALPFLQSALAASSAEMATAMQMSPTSPLYQSLFGTPVTQPGVTYSAIATRNDQLATPAPACSTLDEPGVVNAVYEDLFPGAEPVDHSLIRSSANTAGWVLQQLQR</sequence>
<keyword evidence="2" id="KW-0378">Hydrolase</keyword>
<dbReference type="InterPro" id="IPR002918">
    <property type="entry name" value="Lipase_EstA/Esterase_EstB"/>
</dbReference>
<reference evidence="2 5" key="3">
    <citation type="submission" date="2016-10" db="EMBL/GenBank/DDBJ databases">
        <title>Genome sequence of Nocardia seriolae strain EM150506, isolated from Anguila japonica.</title>
        <authorList>
            <person name="Han H.-J."/>
        </authorList>
    </citation>
    <scope>NUCLEOTIDE SEQUENCE [LARGE SCALE GENOMIC DNA]</scope>
    <source>
        <strain evidence="2 5">EM150506</strain>
    </source>
</reference>
<evidence type="ECO:0000256" key="1">
    <source>
        <dbReference type="SAM" id="SignalP"/>
    </source>
</evidence>
<feature type="chain" id="PRO_5044720727" evidence="1">
    <location>
        <begin position="26"/>
        <end position="282"/>
    </location>
</feature>
<dbReference type="Proteomes" id="UP000180166">
    <property type="component" value="Chromosome"/>
</dbReference>
<keyword evidence="4" id="KW-1185">Reference proteome</keyword>